<feature type="compositionally biased region" description="Low complexity" evidence="1">
    <location>
        <begin position="73"/>
        <end position="86"/>
    </location>
</feature>
<organism evidence="2 3">
    <name type="scientific">Vespula maculifrons</name>
    <name type="common">Eastern yellow jacket</name>
    <name type="synonym">Wasp</name>
    <dbReference type="NCBI Taxonomy" id="7453"/>
    <lineage>
        <taxon>Eukaryota</taxon>
        <taxon>Metazoa</taxon>
        <taxon>Ecdysozoa</taxon>
        <taxon>Arthropoda</taxon>
        <taxon>Hexapoda</taxon>
        <taxon>Insecta</taxon>
        <taxon>Pterygota</taxon>
        <taxon>Neoptera</taxon>
        <taxon>Endopterygota</taxon>
        <taxon>Hymenoptera</taxon>
        <taxon>Apocrita</taxon>
        <taxon>Aculeata</taxon>
        <taxon>Vespoidea</taxon>
        <taxon>Vespidae</taxon>
        <taxon>Vespinae</taxon>
        <taxon>Vespula</taxon>
    </lineage>
</organism>
<sequence>KRERDGGGEATNETKRSEQKIFFDILKYVGRRNSETFAIVQFEIENEEVEGRIIESKAKRWIEAPNPESRTKPSLSSDESASAEPSSRSRLELQSQSEHELLEPWFAQWPLSAAAQGHDARSLLAQRCVQIDGSSLGNTDTRSDIVDGFRRWICFEEFSRNLKNLVCRERRALWQSSFNPED</sequence>
<dbReference type="AlphaFoldDB" id="A0ABD2C2J8"/>
<protein>
    <submittedName>
        <fullName evidence="2">Uncharacterized protein</fullName>
    </submittedName>
</protein>
<feature type="non-terminal residue" evidence="2">
    <location>
        <position position="1"/>
    </location>
</feature>
<evidence type="ECO:0000256" key="1">
    <source>
        <dbReference type="SAM" id="MobiDB-lite"/>
    </source>
</evidence>
<proteinExistence type="predicted"/>
<keyword evidence="3" id="KW-1185">Reference proteome</keyword>
<accession>A0ABD2C2J8</accession>
<dbReference type="EMBL" id="JAYRBN010000061">
    <property type="protein sequence ID" value="KAL2739268.1"/>
    <property type="molecule type" value="Genomic_DNA"/>
</dbReference>
<comment type="caution">
    <text evidence="2">The sequence shown here is derived from an EMBL/GenBank/DDBJ whole genome shotgun (WGS) entry which is preliminary data.</text>
</comment>
<feature type="region of interest" description="Disordered" evidence="1">
    <location>
        <begin position="64"/>
        <end position="93"/>
    </location>
</feature>
<reference evidence="2 3" key="1">
    <citation type="journal article" date="2024" name="Ann. Entomol. Soc. Am.">
        <title>Genomic analyses of the southern and eastern yellowjacket wasps (Hymenoptera: Vespidae) reveal evolutionary signatures of social life.</title>
        <authorList>
            <person name="Catto M.A."/>
            <person name="Caine P.B."/>
            <person name="Orr S.E."/>
            <person name="Hunt B.G."/>
            <person name="Goodisman M.A.D."/>
        </authorList>
    </citation>
    <scope>NUCLEOTIDE SEQUENCE [LARGE SCALE GENOMIC DNA]</scope>
    <source>
        <strain evidence="2">232</strain>
        <tissue evidence="2">Head and thorax</tissue>
    </source>
</reference>
<dbReference type="Proteomes" id="UP001607303">
    <property type="component" value="Unassembled WGS sequence"/>
</dbReference>
<name>A0ABD2C2J8_VESMC</name>
<gene>
    <name evidence="2" type="ORF">V1477_010657</name>
</gene>
<evidence type="ECO:0000313" key="2">
    <source>
        <dbReference type="EMBL" id="KAL2739268.1"/>
    </source>
</evidence>
<evidence type="ECO:0000313" key="3">
    <source>
        <dbReference type="Proteomes" id="UP001607303"/>
    </source>
</evidence>